<dbReference type="SUPFAM" id="SSF51695">
    <property type="entry name" value="PLC-like phosphodiesterases"/>
    <property type="match status" value="1"/>
</dbReference>
<feature type="domain" description="GP-PDE" evidence="1">
    <location>
        <begin position="3"/>
        <end position="237"/>
    </location>
</feature>
<dbReference type="PANTHER" id="PTHR46211">
    <property type="entry name" value="GLYCEROPHOSPHORYL DIESTER PHOSPHODIESTERASE"/>
    <property type="match status" value="1"/>
</dbReference>
<dbReference type="InterPro" id="IPR017946">
    <property type="entry name" value="PLC-like_Pdiesterase_TIM-brl"/>
</dbReference>
<name>A0A976RRU8_9LACO</name>
<accession>A0A976RRU8</accession>
<evidence type="ECO:0000259" key="1">
    <source>
        <dbReference type="PROSITE" id="PS51704"/>
    </source>
</evidence>
<evidence type="ECO:0000313" key="3">
    <source>
        <dbReference type="Proteomes" id="UP000831181"/>
    </source>
</evidence>
<dbReference type="InterPro" id="IPR030395">
    <property type="entry name" value="GP_PDE_dom"/>
</dbReference>
<dbReference type="Proteomes" id="UP000831181">
    <property type="component" value="Chromosome"/>
</dbReference>
<dbReference type="AlphaFoldDB" id="A0A976RRU8"/>
<dbReference type="GO" id="GO:0008081">
    <property type="term" value="F:phosphoric diester hydrolase activity"/>
    <property type="evidence" value="ECO:0007669"/>
    <property type="project" value="InterPro"/>
</dbReference>
<protein>
    <submittedName>
        <fullName evidence="2">Glycerophosphodiester phosphodiesterase</fullName>
    </submittedName>
</protein>
<dbReference type="EMBL" id="CP093361">
    <property type="protein sequence ID" value="UQS86674.1"/>
    <property type="molecule type" value="Genomic_DNA"/>
</dbReference>
<proteinExistence type="predicted"/>
<dbReference type="KEGG" id="lbe:MOO44_07255"/>
<organism evidence="2 3">
    <name type="scientific">Nicoliella spurrieriana</name>
    <dbReference type="NCBI Taxonomy" id="2925830"/>
    <lineage>
        <taxon>Bacteria</taxon>
        <taxon>Bacillati</taxon>
        <taxon>Bacillota</taxon>
        <taxon>Bacilli</taxon>
        <taxon>Lactobacillales</taxon>
        <taxon>Lactobacillaceae</taxon>
        <taxon>Nicoliella</taxon>
    </lineage>
</organism>
<dbReference type="RefSeq" id="WP_260116476.1">
    <property type="nucleotide sequence ID" value="NZ_CP093361.1"/>
</dbReference>
<evidence type="ECO:0000313" key="2">
    <source>
        <dbReference type="EMBL" id="UQS86674.1"/>
    </source>
</evidence>
<dbReference type="Pfam" id="PF03009">
    <property type="entry name" value="GDPD"/>
    <property type="match status" value="1"/>
</dbReference>
<dbReference type="PROSITE" id="PS51704">
    <property type="entry name" value="GP_PDE"/>
    <property type="match status" value="1"/>
</dbReference>
<sequence length="244" mass="27930">MRTKIFAHRGDKHDAPENTLIAFTKAVALGVDGIETDVHLTKDGHMVIIHDEDVDRTTDGQGLIKDLTLAQLKRLNANQTHPELGIQRILTLGEMVQALNDLHFTGDVNLEIKTDHIHYPGIEALVADFFATHAHSFNVIYSSFNLQSTQQMLKLAPQTETAGLMIYHYRAMKTLFKNRQIKIFHPEIRLLMVHPIFSFHHYFRPWTVNTKFEIAFCLYHRYVGLITDNPALALKMRNHIQGGK</sequence>
<keyword evidence="3" id="KW-1185">Reference proteome</keyword>
<dbReference type="GO" id="GO:0006629">
    <property type="term" value="P:lipid metabolic process"/>
    <property type="evidence" value="ECO:0007669"/>
    <property type="project" value="InterPro"/>
</dbReference>
<dbReference type="PANTHER" id="PTHR46211:SF1">
    <property type="entry name" value="GLYCEROPHOSPHODIESTER PHOSPHODIESTERASE, CYTOPLASMIC"/>
    <property type="match status" value="1"/>
</dbReference>
<dbReference type="Gene3D" id="3.20.20.190">
    <property type="entry name" value="Phosphatidylinositol (PI) phosphodiesterase"/>
    <property type="match status" value="1"/>
</dbReference>
<reference evidence="2" key="1">
    <citation type="journal article" date="2022" name="Int. J. Syst. Evol. Microbiol.">
        <title>Apilactobacillus apisilvae sp. nov., Nicolia spurrieriana gen. nov. sp. nov., Bombilactobacillus folatiphilus sp. nov. and Bombilactobacillus thymidiniphilus sp. nov., four new lactic acid bacterial isolates from stingless bees Tetragonula carbonaria and Austroplebeia australis.</title>
        <authorList>
            <person name="Oliphant S.A."/>
            <person name="Watson-Haigh N.S."/>
            <person name="Sumby K.M."/>
            <person name="Gardner J."/>
            <person name="Groom S."/>
            <person name="Jiranek V."/>
        </authorList>
    </citation>
    <scope>NUCLEOTIDE SEQUENCE</scope>
    <source>
        <strain evidence="2">SGEP1_A5</strain>
    </source>
</reference>
<gene>
    <name evidence="2" type="ORF">MOO44_07255</name>
</gene>